<organism evidence="1 2">
    <name type="scientific">Ceratobasidium theobromae</name>
    <dbReference type="NCBI Taxonomy" id="1582974"/>
    <lineage>
        <taxon>Eukaryota</taxon>
        <taxon>Fungi</taxon>
        <taxon>Dikarya</taxon>
        <taxon>Basidiomycota</taxon>
        <taxon>Agaricomycotina</taxon>
        <taxon>Agaricomycetes</taxon>
        <taxon>Cantharellales</taxon>
        <taxon>Ceratobasidiaceae</taxon>
        <taxon>Ceratobasidium</taxon>
    </lineage>
</organism>
<name>A0A5N5QI82_9AGAM</name>
<dbReference type="OrthoDB" id="3139659at2759"/>
<dbReference type="AlphaFoldDB" id="A0A5N5QI82"/>
<keyword evidence="2" id="KW-1185">Reference proteome</keyword>
<comment type="caution">
    <text evidence="1">The sequence shown here is derived from an EMBL/GenBank/DDBJ whole genome shotgun (WGS) entry which is preliminary data.</text>
</comment>
<sequence>MNSGPMFLPTEVIFNILLAVDEPWAIHHTSRLFLALSEDEHYLFLRDTRLPRSLIIWNAIRRLGPRLSPEYLQRLLDFGAPVPLAFAQLLTNPRIPRPAPARALHAALTALEPHTRALLVAAHIRPVGGNQGFVWDALTHDDDQRVFEALFGAPSGRLVLAPAQALFDTRGFVPFCGGRAEAERGVGSLEGAFSVAFESLVQSAPNPSLLLALLSSETVCTLVATDECNLKSRLLVNALAIAGIRCAVHLLRQPAFWRPRLNMVEALLELTTAEPDISALIDIATRPSLAWPPLPSPSISDLDTTLISDLGMSGLDLTIDGIARALLGRVGACAQADDGVVWFLKYHVSMARIYEYFSKLEDEPSRVLCASIESLAYRAADGVLGSRCGQHAYGPAWTWFDSAALWSLYERFGPELKEKVLTDLSTKLSELFHGYPSTGGSAMTFAEWGMCAYLIGRLDPRDRQRVLAVLSPVGAGTAGGGEVLVPDEEVRKRLLNSGLPMALLGLA</sequence>
<accession>A0A5N5QI82</accession>
<protein>
    <submittedName>
        <fullName evidence="1">Uncharacterized protein</fullName>
    </submittedName>
</protein>
<proteinExistence type="predicted"/>
<evidence type="ECO:0000313" key="1">
    <source>
        <dbReference type="EMBL" id="KAB5591181.1"/>
    </source>
</evidence>
<gene>
    <name evidence="1" type="ORF">CTheo_5390</name>
</gene>
<dbReference type="EMBL" id="SSOP01000119">
    <property type="protein sequence ID" value="KAB5591181.1"/>
    <property type="molecule type" value="Genomic_DNA"/>
</dbReference>
<reference evidence="1 2" key="1">
    <citation type="journal article" date="2019" name="Fungal Biol. Biotechnol.">
        <title>Draft genome sequence of fastidious pathogen Ceratobasidium theobromae, which causes vascular-streak dieback in Theobroma cacao.</title>
        <authorList>
            <person name="Ali S.S."/>
            <person name="Asman A."/>
            <person name="Shao J."/>
            <person name="Firmansyah A.P."/>
            <person name="Susilo A.W."/>
            <person name="Rosmana A."/>
            <person name="McMahon P."/>
            <person name="Junaid M."/>
            <person name="Guest D."/>
            <person name="Kheng T.Y."/>
            <person name="Meinhardt L.W."/>
            <person name="Bailey B.A."/>
        </authorList>
    </citation>
    <scope>NUCLEOTIDE SEQUENCE [LARGE SCALE GENOMIC DNA]</scope>
    <source>
        <strain evidence="1 2">CT2</strain>
    </source>
</reference>
<evidence type="ECO:0000313" key="2">
    <source>
        <dbReference type="Proteomes" id="UP000383932"/>
    </source>
</evidence>
<dbReference type="Proteomes" id="UP000383932">
    <property type="component" value="Unassembled WGS sequence"/>
</dbReference>